<reference evidence="1" key="1">
    <citation type="submission" date="2025-08" db="UniProtKB">
        <authorList>
            <consortium name="Ensembl"/>
        </authorList>
    </citation>
    <scope>IDENTIFICATION</scope>
</reference>
<accession>A0A8D2M0H8</accession>
<organism evidence="1 2">
    <name type="scientific">Zonotrichia albicollis</name>
    <name type="common">White-throated sparrow</name>
    <name type="synonym">Fringilla albicollis</name>
    <dbReference type="NCBI Taxonomy" id="44394"/>
    <lineage>
        <taxon>Eukaryota</taxon>
        <taxon>Metazoa</taxon>
        <taxon>Chordata</taxon>
        <taxon>Craniata</taxon>
        <taxon>Vertebrata</taxon>
        <taxon>Euteleostomi</taxon>
        <taxon>Archelosauria</taxon>
        <taxon>Archosauria</taxon>
        <taxon>Dinosauria</taxon>
        <taxon>Saurischia</taxon>
        <taxon>Theropoda</taxon>
        <taxon>Coelurosauria</taxon>
        <taxon>Aves</taxon>
        <taxon>Neognathae</taxon>
        <taxon>Neoaves</taxon>
        <taxon>Telluraves</taxon>
        <taxon>Australaves</taxon>
        <taxon>Passeriformes</taxon>
        <taxon>Passerellidae</taxon>
        <taxon>Zonotrichia</taxon>
    </lineage>
</organism>
<dbReference type="Proteomes" id="UP000694413">
    <property type="component" value="Unassembled WGS sequence"/>
</dbReference>
<keyword evidence="2" id="KW-1185">Reference proteome</keyword>
<reference evidence="1" key="2">
    <citation type="submission" date="2025-09" db="UniProtKB">
        <authorList>
            <consortium name="Ensembl"/>
        </authorList>
    </citation>
    <scope>IDENTIFICATION</scope>
</reference>
<proteinExistence type="predicted"/>
<sequence>LSPQQEKGANPQATLEPARVTLGCLKARREPCWGLSRSSHLVQGCTRLQGVEER</sequence>
<dbReference type="AlphaFoldDB" id="A0A8D2M0H8"/>
<evidence type="ECO:0000313" key="2">
    <source>
        <dbReference type="Proteomes" id="UP000694413"/>
    </source>
</evidence>
<name>A0A8D2M0H8_ZONAL</name>
<dbReference type="Ensembl" id="ENSZALT00000000319.1">
    <property type="protein sequence ID" value="ENSZALP00000000200.1"/>
    <property type="gene ID" value="ENSZALG00000000237.1"/>
</dbReference>
<evidence type="ECO:0000313" key="1">
    <source>
        <dbReference type="Ensembl" id="ENSZALP00000000200.1"/>
    </source>
</evidence>
<protein>
    <submittedName>
        <fullName evidence="1">Uncharacterized protein</fullName>
    </submittedName>
</protein>